<organism evidence="2 3">
    <name type="scientific">Vreelandella vilamensis</name>
    <dbReference type="NCBI Taxonomy" id="531309"/>
    <lineage>
        <taxon>Bacteria</taxon>
        <taxon>Pseudomonadati</taxon>
        <taxon>Pseudomonadota</taxon>
        <taxon>Gammaproteobacteria</taxon>
        <taxon>Oceanospirillales</taxon>
        <taxon>Halomonadaceae</taxon>
        <taxon>Vreelandella</taxon>
    </lineage>
</organism>
<feature type="transmembrane region" description="Helical" evidence="1">
    <location>
        <begin position="38"/>
        <end position="58"/>
    </location>
</feature>
<protein>
    <recommendedName>
        <fullName evidence="4">DUF2788 domain-containing protein</fullName>
    </recommendedName>
</protein>
<dbReference type="Proteomes" id="UP001254564">
    <property type="component" value="Unassembled WGS sequence"/>
</dbReference>
<keyword evidence="1" id="KW-0812">Transmembrane</keyword>
<dbReference type="RefSeq" id="WP_309654833.1">
    <property type="nucleotide sequence ID" value="NZ_JARWAN010000003.1"/>
</dbReference>
<proteinExistence type="predicted"/>
<evidence type="ECO:0000313" key="3">
    <source>
        <dbReference type="Proteomes" id="UP001254564"/>
    </source>
</evidence>
<evidence type="ECO:0000313" key="2">
    <source>
        <dbReference type="EMBL" id="MDR5897914.1"/>
    </source>
</evidence>
<evidence type="ECO:0008006" key="4">
    <source>
        <dbReference type="Google" id="ProtNLM"/>
    </source>
</evidence>
<reference evidence="2 3" key="1">
    <citation type="submission" date="2023-04" db="EMBL/GenBank/DDBJ databases">
        <title>A long-awaited taxogenomic arrangement of the family Halomonadaceae.</title>
        <authorList>
            <person name="De La Haba R."/>
            <person name="Chuvochina M."/>
            <person name="Wittouck S."/>
            <person name="Arahal D.R."/>
            <person name="Sanchez-Porro C."/>
            <person name="Hugenholtz P."/>
            <person name="Ventosa A."/>
        </authorList>
    </citation>
    <scope>NUCLEOTIDE SEQUENCE [LARGE SCALE GENOMIC DNA]</scope>
    <source>
        <strain evidence="2 3">DSM 21020</strain>
    </source>
</reference>
<name>A0ABU1H0R7_9GAMM</name>
<keyword evidence="1" id="KW-0472">Membrane</keyword>
<gene>
    <name evidence="2" type="ORF">QC823_02770</name>
</gene>
<sequence>MNPQLWLEAATLMFNLIGMLICILGLTMAQKMTRRWPGYVIAVIGFLVATMPMFYQLVLSLRSGT</sequence>
<accession>A0ABU1H0R7</accession>
<keyword evidence="3" id="KW-1185">Reference proteome</keyword>
<dbReference type="EMBL" id="JARWAN010000003">
    <property type="protein sequence ID" value="MDR5897914.1"/>
    <property type="molecule type" value="Genomic_DNA"/>
</dbReference>
<keyword evidence="1" id="KW-1133">Transmembrane helix</keyword>
<feature type="transmembrane region" description="Helical" evidence="1">
    <location>
        <begin position="6"/>
        <end position="26"/>
    </location>
</feature>
<comment type="caution">
    <text evidence="2">The sequence shown here is derived from an EMBL/GenBank/DDBJ whole genome shotgun (WGS) entry which is preliminary data.</text>
</comment>
<evidence type="ECO:0000256" key="1">
    <source>
        <dbReference type="SAM" id="Phobius"/>
    </source>
</evidence>